<dbReference type="PANTHER" id="PTHR46838">
    <property type="entry name" value="TUMOR NECROSIS FACTOR RECEPTOR SUPERFAMILY MEMBER 14"/>
    <property type="match status" value="1"/>
</dbReference>
<name>A0A667WHC8_9TELE</name>
<dbReference type="PANTHER" id="PTHR46838:SF1">
    <property type="entry name" value="TUMOR NECROSIS FACTOR RECEPTOR SUPERFAMILY MEMBER 14"/>
    <property type="match status" value="1"/>
</dbReference>
<dbReference type="InParanoid" id="A0A667WHC8"/>
<dbReference type="CDD" id="cd13405">
    <property type="entry name" value="TNFRSF14_teleost"/>
    <property type="match status" value="1"/>
</dbReference>
<keyword evidence="2" id="KW-1133">Transmembrane helix</keyword>
<dbReference type="FunFam" id="2.10.50.10:FF:000007">
    <property type="entry name" value="TNF receptor superfamily member 14"/>
    <property type="match status" value="1"/>
</dbReference>
<dbReference type="InterPro" id="IPR022332">
    <property type="entry name" value="TNFR_14"/>
</dbReference>
<accession>A0A667WHC8</accession>
<feature type="disulfide bond" evidence="1">
    <location>
        <begin position="73"/>
        <end position="86"/>
    </location>
</feature>
<feature type="domain" description="TNFR-Cys" evidence="3">
    <location>
        <begin position="57"/>
        <end position="94"/>
    </location>
</feature>
<keyword evidence="1" id="KW-1015">Disulfide bond</keyword>
<dbReference type="GO" id="GO:2000406">
    <property type="term" value="P:positive regulation of T cell migration"/>
    <property type="evidence" value="ECO:0007669"/>
    <property type="project" value="TreeGrafter"/>
</dbReference>
<keyword evidence="5" id="KW-1185">Reference proteome</keyword>
<evidence type="ECO:0000313" key="4">
    <source>
        <dbReference type="Ensembl" id="ENSMMDP00005000878.1"/>
    </source>
</evidence>
<organism evidence="4 5">
    <name type="scientific">Myripristis murdjan</name>
    <name type="common">pinecone soldierfish</name>
    <dbReference type="NCBI Taxonomy" id="586833"/>
    <lineage>
        <taxon>Eukaryota</taxon>
        <taxon>Metazoa</taxon>
        <taxon>Chordata</taxon>
        <taxon>Craniata</taxon>
        <taxon>Vertebrata</taxon>
        <taxon>Euteleostomi</taxon>
        <taxon>Actinopterygii</taxon>
        <taxon>Neopterygii</taxon>
        <taxon>Teleostei</taxon>
        <taxon>Neoteleostei</taxon>
        <taxon>Acanthomorphata</taxon>
        <taxon>Holocentriformes</taxon>
        <taxon>Holocentridae</taxon>
        <taxon>Myripristis</taxon>
    </lineage>
</organism>
<feature type="repeat" description="TNFR-Cys" evidence="1">
    <location>
        <begin position="57"/>
        <end position="94"/>
    </location>
</feature>
<feature type="transmembrane region" description="Helical" evidence="2">
    <location>
        <begin position="234"/>
        <end position="255"/>
    </location>
</feature>
<dbReference type="GeneTree" id="ENSGT00950000183126"/>
<dbReference type="GO" id="GO:0050829">
    <property type="term" value="P:defense response to Gram-negative bacterium"/>
    <property type="evidence" value="ECO:0007669"/>
    <property type="project" value="TreeGrafter"/>
</dbReference>
<dbReference type="GO" id="GO:0002720">
    <property type="term" value="P:positive regulation of cytokine production involved in immune response"/>
    <property type="evidence" value="ECO:0007669"/>
    <property type="project" value="TreeGrafter"/>
</dbReference>
<dbReference type="PRINTS" id="PR01965">
    <property type="entry name" value="TNFACTORR14"/>
</dbReference>
<evidence type="ECO:0000256" key="1">
    <source>
        <dbReference type="PROSITE-ProRule" id="PRU00206"/>
    </source>
</evidence>
<comment type="caution">
    <text evidence="1">Lacks conserved residue(s) required for the propagation of feature annotation.</text>
</comment>
<dbReference type="SUPFAM" id="SSF57586">
    <property type="entry name" value="TNF receptor-like"/>
    <property type="match status" value="2"/>
</dbReference>
<keyword evidence="2" id="KW-0472">Membrane</keyword>
<dbReference type="FunCoup" id="A0A667WHC8">
    <property type="interactions" value="1136"/>
</dbReference>
<dbReference type="Ensembl" id="ENSMMDT00005000897.1">
    <property type="protein sequence ID" value="ENSMMDP00005000878.1"/>
    <property type="gene ID" value="ENSMMDG00005000531.1"/>
</dbReference>
<reference evidence="4" key="1">
    <citation type="submission" date="2019-06" db="EMBL/GenBank/DDBJ databases">
        <authorList>
            <consortium name="Wellcome Sanger Institute Data Sharing"/>
        </authorList>
    </citation>
    <scope>NUCLEOTIDE SEQUENCE [LARGE SCALE GENOMIC DNA]</scope>
</reference>
<dbReference type="AlphaFoldDB" id="A0A667WHC8"/>
<dbReference type="Pfam" id="PF00020">
    <property type="entry name" value="TNFR_c6"/>
    <property type="match status" value="1"/>
</dbReference>
<evidence type="ECO:0000259" key="3">
    <source>
        <dbReference type="PROSITE" id="PS50050"/>
    </source>
</evidence>
<dbReference type="GO" id="GO:0050830">
    <property type="term" value="P:defense response to Gram-positive bacterium"/>
    <property type="evidence" value="ECO:0007669"/>
    <property type="project" value="TreeGrafter"/>
</dbReference>
<evidence type="ECO:0000313" key="5">
    <source>
        <dbReference type="Proteomes" id="UP000472263"/>
    </source>
</evidence>
<sequence>ASKNISSFCIRECVCYAGLQVKRPCTTTSDAVCEPQDGFFCVDLRGDGCVAAQKHRSCKPGQYMSQRVGQECCPMCRPGYRVNKHCTEFTSTSCEPCTDGTFLDQPNGQTECFPCKKYDADAGLQVKSPCTTTSDAVFEPQDGFFCVDRGGDGCVAAQKHRSCKPGQCISHRGTATADTECSDCTGETYSNGTFTSCQPHRKCESEGLQQIRPGNHSADSECGPKHDSSNKTAITVSLILVVVITVAVLTAAVIWRRKKRPKQSAGRISI</sequence>
<dbReference type="PROSITE" id="PS50050">
    <property type="entry name" value="TNFR_NGFR_2"/>
    <property type="match status" value="1"/>
</dbReference>
<dbReference type="InterPro" id="IPR001368">
    <property type="entry name" value="TNFR/NGFR_Cys_rich_reg"/>
</dbReference>
<dbReference type="Proteomes" id="UP000472263">
    <property type="component" value="Chromosome 7"/>
</dbReference>
<dbReference type="SMART" id="SM00208">
    <property type="entry name" value="TNFR"/>
    <property type="match status" value="5"/>
</dbReference>
<proteinExistence type="predicted"/>
<feature type="disulfide bond" evidence="1">
    <location>
        <begin position="76"/>
        <end position="94"/>
    </location>
</feature>
<reference evidence="4" key="3">
    <citation type="submission" date="2025-09" db="UniProtKB">
        <authorList>
            <consortium name="Ensembl"/>
        </authorList>
    </citation>
    <scope>IDENTIFICATION</scope>
</reference>
<protein>
    <recommendedName>
        <fullName evidence="3">TNFR-Cys domain-containing protein</fullName>
    </recommendedName>
</protein>
<dbReference type="PROSITE" id="PS00652">
    <property type="entry name" value="TNFR_NGFR_1"/>
    <property type="match status" value="1"/>
</dbReference>
<dbReference type="GO" id="GO:0009897">
    <property type="term" value="C:external side of plasma membrane"/>
    <property type="evidence" value="ECO:0007669"/>
    <property type="project" value="TreeGrafter"/>
</dbReference>
<dbReference type="GO" id="GO:0046642">
    <property type="term" value="P:negative regulation of alpha-beta T cell proliferation"/>
    <property type="evidence" value="ECO:0007669"/>
    <property type="project" value="TreeGrafter"/>
</dbReference>
<dbReference type="Gene3D" id="2.10.50.10">
    <property type="entry name" value="Tumor Necrosis Factor Receptor, subunit A, domain 2"/>
    <property type="match status" value="4"/>
</dbReference>
<reference evidence="4" key="2">
    <citation type="submission" date="2025-08" db="UniProtKB">
        <authorList>
            <consortium name="Ensembl"/>
        </authorList>
    </citation>
    <scope>IDENTIFICATION</scope>
</reference>
<keyword evidence="2" id="KW-0812">Transmembrane</keyword>
<evidence type="ECO:0000256" key="2">
    <source>
        <dbReference type="SAM" id="Phobius"/>
    </source>
</evidence>